<feature type="region of interest" description="Disordered" evidence="1">
    <location>
        <begin position="479"/>
        <end position="498"/>
    </location>
</feature>
<evidence type="ECO:0000256" key="1">
    <source>
        <dbReference type="SAM" id="MobiDB-lite"/>
    </source>
</evidence>
<dbReference type="AlphaFoldDB" id="A0A1F5YWG7"/>
<accession>A0A1F5YWG7</accession>
<feature type="non-terminal residue" evidence="2">
    <location>
        <position position="1"/>
    </location>
</feature>
<dbReference type="Proteomes" id="UP000179129">
    <property type="component" value="Unassembled WGS sequence"/>
</dbReference>
<reference evidence="2 3" key="1">
    <citation type="journal article" date="2016" name="Nat. Commun.">
        <title>Thousands of microbial genomes shed light on interconnected biogeochemical processes in an aquifer system.</title>
        <authorList>
            <person name="Anantharaman K."/>
            <person name="Brown C.T."/>
            <person name="Hug L.A."/>
            <person name="Sharon I."/>
            <person name="Castelle C.J."/>
            <person name="Probst A.J."/>
            <person name="Thomas B.C."/>
            <person name="Singh A."/>
            <person name="Wilkins M.J."/>
            <person name="Karaoz U."/>
            <person name="Brodie E.L."/>
            <person name="Williams K.H."/>
            <person name="Hubbard S.S."/>
            <person name="Banfield J.F."/>
        </authorList>
    </citation>
    <scope>NUCLEOTIDE SEQUENCE [LARGE SCALE GENOMIC DNA]</scope>
</reference>
<evidence type="ECO:0000313" key="3">
    <source>
        <dbReference type="Proteomes" id="UP000179129"/>
    </source>
</evidence>
<proteinExistence type="predicted"/>
<dbReference type="InterPro" id="IPR012334">
    <property type="entry name" value="Pectin_lyas_fold"/>
</dbReference>
<evidence type="ECO:0008006" key="4">
    <source>
        <dbReference type="Google" id="ProtNLM"/>
    </source>
</evidence>
<name>A0A1F5YWG7_9BACT</name>
<dbReference type="InterPro" id="IPR011050">
    <property type="entry name" value="Pectin_lyase_fold/virulence"/>
</dbReference>
<protein>
    <recommendedName>
        <fullName evidence="4">Right handed beta helix domain-containing protein</fullName>
    </recommendedName>
</protein>
<organism evidence="2 3">
    <name type="scientific">Candidatus Glassbacteria bacterium RIFCSPLOWO2_12_FULL_58_11</name>
    <dbReference type="NCBI Taxonomy" id="1817867"/>
    <lineage>
        <taxon>Bacteria</taxon>
        <taxon>Candidatus Glassiibacteriota</taxon>
    </lineage>
</organism>
<gene>
    <name evidence="2" type="ORF">A3F83_02175</name>
</gene>
<sequence>KSRGTRPTFYWENRHSGSLFDLKPATKYEIRLRLKDPDGGQAEKIVRAATRGVPSPAADAVVKKVTTRTFPDSAMTAQPGDILLLSPGYYDDFTMQRSGEPGRPIVIRSDRSHPVINSTFDSFNFGGCSNVILEGVTVNGSVDLLRASDCAVRYCTVNAKFGIIAAQSPGCRNCYIADNVVTYVMPWDRLGMGSGLEYGGAACVGEGIQITGPGNVICYNRVKGYRDCISFMEDLDTFDQICNDIYNNDIYVGADDAIEADFAQGNCRIMRNRITNCFIALSSQPGLGGPTYFIRNVMYNLTHSPFKLARGSLGDVVLNNTVVKVGGGFRVVHNPSLVFFRNNLAIGGEGAGNFGVYGSGDPLAVDFVRADSTCDMDYDGVGTYGAPFKANVGGKIFDSFAEFRKATGEKHAVLVDLNVFNPGVEFPNPAIPEREPADLRLRPGCAAVDAGVFIPGVTDNFSGKAPDLGAYELDGELPHYGPRPAGVDEGTAWRDNGK</sequence>
<dbReference type="SUPFAM" id="SSF51126">
    <property type="entry name" value="Pectin lyase-like"/>
    <property type="match status" value="1"/>
</dbReference>
<comment type="caution">
    <text evidence="2">The sequence shown here is derived from an EMBL/GenBank/DDBJ whole genome shotgun (WGS) entry which is preliminary data.</text>
</comment>
<dbReference type="EMBL" id="MFIX01000116">
    <property type="protein sequence ID" value="OGG04530.1"/>
    <property type="molecule type" value="Genomic_DNA"/>
</dbReference>
<evidence type="ECO:0000313" key="2">
    <source>
        <dbReference type="EMBL" id="OGG04530.1"/>
    </source>
</evidence>
<dbReference type="STRING" id="1817867.A3F83_02175"/>
<dbReference type="Gene3D" id="2.160.20.10">
    <property type="entry name" value="Single-stranded right-handed beta-helix, Pectin lyase-like"/>
    <property type="match status" value="1"/>
</dbReference>